<reference evidence="3" key="1">
    <citation type="submission" date="2016-10" db="EMBL/GenBank/DDBJ databases">
        <authorList>
            <person name="Varghese N."/>
        </authorList>
    </citation>
    <scope>NUCLEOTIDE SEQUENCE [LARGE SCALE GENOMIC DNA]</scope>
    <source>
        <strain evidence="3">DSM 17980</strain>
    </source>
</reference>
<protein>
    <submittedName>
        <fullName evidence="2">CRISPR-associated protein TM1802 (Cas_TM1802)</fullName>
    </submittedName>
</protein>
<dbReference type="STRING" id="392015.SAMN05421543_11386"/>
<proteinExistence type="predicted"/>
<dbReference type="Proteomes" id="UP000183508">
    <property type="component" value="Unassembled WGS sequence"/>
</dbReference>
<name>A0A1I7K461_9BACL</name>
<organism evidence="2 3">
    <name type="scientific">Alicyclobacillus macrosporangiidus</name>
    <dbReference type="NCBI Taxonomy" id="392015"/>
    <lineage>
        <taxon>Bacteria</taxon>
        <taxon>Bacillati</taxon>
        <taxon>Bacillota</taxon>
        <taxon>Bacilli</taxon>
        <taxon>Bacillales</taxon>
        <taxon>Alicyclobacillaceae</taxon>
        <taxon>Alicyclobacillus</taxon>
    </lineage>
</organism>
<sequence>MLIEQLIRLGRPFVEGGLAPAQILDQVSDVGEPEAKGFLQRVVIVEVDLPTSRTAVGRSEWVFRRLQTQGKKTVEVVEPDIERARTAPFVIPAGGNPVVPQGRYGIPAYLFYDKNAQAFRESVQHVVRFLQGRMERTTFLKRDWAPQIDLTNVAEQIYAFFRKGFEDDGKCNGLLILALVGPDALYRYEPLGYVPRPGDEGIVRTSELYPDRVIVADLARIAELFWESKIAEGEEKGRRTGTGAMCSICNKRGDVISAYSKAWNWFTTTWVAPLPAGLDDSNLVDGVALCTDCYRALTYGSRLFDRLTQRLPAALAREVFAPATSGYAVHQGRSGGGEELPTVYGGVLALPLLDDVLADEMTRRAFVRRLSRMASGSTYAGERGRDLHLKTITGLEMWLPDLDESRQYGLTVLYYSGDPGRADIHLRGVVDDVMPTVAAVVDDVVHDVYDASVALRVRVLGEERADRMKELFRSLPALLARAYGPSHIWATLAAALHGEPLSRKAFVRLVAYRLRDLTARYTQHLGHLRDEVLFFLYFDQFLARYRERVSRKGEVRVMRDWQTLIEMLDAAKQQPPALEGHEELGFAAGYFMREFGRRYYARTEKDFLETRVITFGNQVTPEVILKYGLLQVKPQAARHRIGVWDLELLLGSVMAGFLQYKEALAKQPDEFLAAFWAGYCLHRPEKVQEGEKASSGAEERDVSQTG</sequence>
<feature type="region of interest" description="Disordered" evidence="1">
    <location>
        <begin position="687"/>
        <end position="706"/>
    </location>
</feature>
<evidence type="ECO:0000313" key="3">
    <source>
        <dbReference type="Proteomes" id="UP000183508"/>
    </source>
</evidence>
<evidence type="ECO:0000313" key="2">
    <source>
        <dbReference type="EMBL" id="SFU92179.1"/>
    </source>
</evidence>
<dbReference type="AlphaFoldDB" id="A0A1I7K461"/>
<accession>A0A1I7K461</accession>
<dbReference type="EMBL" id="FPBV01000013">
    <property type="protein sequence ID" value="SFU92179.1"/>
    <property type="molecule type" value="Genomic_DNA"/>
</dbReference>
<dbReference type="InterPro" id="IPR013389">
    <property type="entry name" value="CRISPR-assoc_prot_Cas8b"/>
</dbReference>
<keyword evidence="3" id="KW-1185">Reference proteome</keyword>
<dbReference type="Pfam" id="PF09484">
    <property type="entry name" value="Cas_TM1802"/>
    <property type="match status" value="1"/>
</dbReference>
<evidence type="ECO:0000256" key="1">
    <source>
        <dbReference type="SAM" id="MobiDB-lite"/>
    </source>
</evidence>
<dbReference type="RefSeq" id="WP_074953474.1">
    <property type="nucleotide sequence ID" value="NZ_FPBV01000013.1"/>
</dbReference>
<gene>
    <name evidence="2" type="ORF">SAMN05421543_11386</name>
</gene>